<protein>
    <submittedName>
        <fullName evidence="1">Uncharacterized protein</fullName>
    </submittedName>
</protein>
<dbReference type="AlphaFoldDB" id="A0A8T2WSR6"/>
<organism evidence="1 2">
    <name type="scientific">Populus deltoides</name>
    <name type="common">Eastern poplar</name>
    <name type="synonym">Eastern cottonwood</name>
    <dbReference type="NCBI Taxonomy" id="3696"/>
    <lineage>
        <taxon>Eukaryota</taxon>
        <taxon>Viridiplantae</taxon>
        <taxon>Streptophyta</taxon>
        <taxon>Embryophyta</taxon>
        <taxon>Tracheophyta</taxon>
        <taxon>Spermatophyta</taxon>
        <taxon>Magnoliopsida</taxon>
        <taxon>eudicotyledons</taxon>
        <taxon>Gunneridae</taxon>
        <taxon>Pentapetalae</taxon>
        <taxon>rosids</taxon>
        <taxon>fabids</taxon>
        <taxon>Malpighiales</taxon>
        <taxon>Salicaceae</taxon>
        <taxon>Saliceae</taxon>
        <taxon>Populus</taxon>
    </lineage>
</organism>
<name>A0A8T2WSR6_POPDE</name>
<dbReference type="EMBL" id="JACEGQ020000017">
    <property type="protein sequence ID" value="KAH8483878.1"/>
    <property type="molecule type" value="Genomic_DNA"/>
</dbReference>
<evidence type="ECO:0000313" key="1">
    <source>
        <dbReference type="EMBL" id="KAH8483878.1"/>
    </source>
</evidence>
<comment type="caution">
    <text evidence="1">The sequence shown here is derived from an EMBL/GenBank/DDBJ whole genome shotgun (WGS) entry which is preliminary data.</text>
</comment>
<accession>A0A8T2WSR6</accession>
<dbReference type="Proteomes" id="UP000807159">
    <property type="component" value="Chromosome 17"/>
</dbReference>
<reference evidence="1" key="1">
    <citation type="journal article" date="2021" name="J. Hered.">
        <title>Genome Assembly of Salicaceae Populus deltoides (Eastern Cottonwood) I-69 Based on Nanopore Sequencing and Hi-C Technologies.</title>
        <authorList>
            <person name="Bai S."/>
            <person name="Wu H."/>
            <person name="Zhang J."/>
            <person name="Pan Z."/>
            <person name="Zhao W."/>
            <person name="Li Z."/>
            <person name="Tong C."/>
        </authorList>
    </citation>
    <scope>NUCLEOTIDE SEQUENCE</scope>
    <source>
        <tissue evidence="1">Leaf</tissue>
    </source>
</reference>
<evidence type="ECO:0000313" key="2">
    <source>
        <dbReference type="Proteomes" id="UP000807159"/>
    </source>
</evidence>
<sequence length="110" mass="11973">MFTVAERRAALLHTSPTDQMCGWLDRRLPSSYFISTLAVSSVAAMVGRLAPLKVSQRGKESEGTGFGRSERRLKMVEGGVIDVVGGFGSWRAGVGLVLWFFKREGVGQPL</sequence>
<gene>
    <name evidence="1" type="ORF">H0E87_028330</name>
</gene>
<keyword evidence="2" id="KW-1185">Reference proteome</keyword>
<proteinExistence type="predicted"/>